<dbReference type="PROSITE" id="PS51257">
    <property type="entry name" value="PROKAR_LIPOPROTEIN"/>
    <property type="match status" value="1"/>
</dbReference>
<accession>A0A7W9J532</accession>
<dbReference type="EMBL" id="JACHMY010000001">
    <property type="protein sequence ID" value="MBB5835792.1"/>
    <property type="molecule type" value="Genomic_DNA"/>
</dbReference>
<keyword evidence="1" id="KW-0732">Signal</keyword>
<feature type="signal peptide" evidence="1">
    <location>
        <begin position="1"/>
        <end position="22"/>
    </location>
</feature>
<comment type="caution">
    <text evidence="2">The sequence shown here is derived from an EMBL/GenBank/DDBJ whole genome shotgun (WGS) entry which is preliminary data.</text>
</comment>
<dbReference type="Proteomes" id="UP000549971">
    <property type="component" value="Unassembled WGS sequence"/>
</dbReference>
<keyword evidence="3" id="KW-1185">Reference proteome</keyword>
<reference evidence="2 3" key="1">
    <citation type="submission" date="2020-08" db="EMBL/GenBank/DDBJ databases">
        <title>Sequencing the genomes of 1000 actinobacteria strains.</title>
        <authorList>
            <person name="Klenk H.-P."/>
        </authorList>
    </citation>
    <scope>NUCLEOTIDE SEQUENCE [LARGE SCALE GENOMIC DNA]</scope>
    <source>
        <strain evidence="2 3">DSM 28967</strain>
    </source>
</reference>
<sequence>MTDVSRRTALSRRRFLTSTATAVVTGALVSACDGGSTKAVVPKGVEGVPKATPDALVPGVQYKTGYVGPRARVKKPFGDPGTTFRIVVPQDTQTTGDWNKNSFSQWLEARTGVKVRYDTVVVADGDMTKVNAMIAAGDLPDAFLGIPFTPDQISLYGGQGIFVAQDDYIDTYAVEIKEAIAKFPELRRLGLASDGKTYAFPRMSDCYHCRIGAGRTYVSQSLVKAVGAELPRTTDEFRALLKAFKDQDANGHGNVVPLLAGVDSPLDVYFMNSFLYNPGEPWLRLDQGKVDFVAGKDEWREGLRFLRSLFDDGTLTSEVFSMTNETRLRLGNNPGYQRVGVARAFHWGVFLDIAQERWRDYVALPPLKGPNGVGYAAWDYYQFYQPGLIITDQCADPGALVRWADHQVELETWMNGYAGPRGKTWDFAKPGAKGLLGQQATYKITKAPPPVGLAWGTSWGAPNMKYATDDWRMAEESNPATTNYEAALYQVTKQAYEPSRQPMDQQLPPLVFAESDAATNANTKTTIVQHVKSALADFTVGKLDVDDDRTWDKYVEALDKMGLPGYLESHQRAYDKYRTNG</sequence>
<evidence type="ECO:0000256" key="1">
    <source>
        <dbReference type="SAM" id="SignalP"/>
    </source>
</evidence>
<name>A0A7W9J532_9ACTN</name>
<proteinExistence type="predicted"/>
<dbReference type="RefSeq" id="WP_184795393.1">
    <property type="nucleotide sequence ID" value="NZ_JACHMY010000001.1"/>
</dbReference>
<organism evidence="2 3">
    <name type="scientific">Kribbella italica</name>
    <dbReference type="NCBI Taxonomy" id="1540520"/>
    <lineage>
        <taxon>Bacteria</taxon>
        <taxon>Bacillati</taxon>
        <taxon>Actinomycetota</taxon>
        <taxon>Actinomycetes</taxon>
        <taxon>Propionibacteriales</taxon>
        <taxon>Kribbellaceae</taxon>
        <taxon>Kribbella</taxon>
    </lineage>
</organism>
<dbReference type="AlphaFoldDB" id="A0A7W9J532"/>
<protein>
    <submittedName>
        <fullName evidence="2">Putative aldouronate transport system substrate-binding protein</fullName>
    </submittedName>
</protein>
<dbReference type="SUPFAM" id="SSF53850">
    <property type="entry name" value="Periplasmic binding protein-like II"/>
    <property type="match status" value="1"/>
</dbReference>
<dbReference type="PANTHER" id="PTHR43649:SF12">
    <property type="entry name" value="DIACETYLCHITOBIOSE BINDING PROTEIN DASA"/>
    <property type="match status" value="1"/>
</dbReference>
<dbReference type="InterPro" id="IPR050490">
    <property type="entry name" value="Bact_solute-bd_prot1"/>
</dbReference>
<feature type="chain" id="PRO_5039698624" evidence="1">
    <location>
        <begin position="23"/>
        <end position="581"/>
    </location>
</feature>
<evidence type="ECO:0000313" key="2">
    <source>
        <dbReference type="EMBL" id="MBB5835792.1"/>
    </source>
</evidence>
<dbReference type="InterPro" id="IPR006311">
    <property type="entry name" value="TAT_signal"/>
</dbReference>
<dbReference type="Gene3D" id="3.40.190.10">
    <property type="entry name" value="Periplasmic binding protein-like II"/>
    <property type="match status" value="2"/>
</dbReference>
<gene>
    <name evidence="2" type="ORF">HDA39_002526</name>
</gene>
<dbReference type="PROSITE" id="PS51318">
    <property type="entry name" value="TAT"/>
    <property type="match status" value="1"/>
</dbReference>
<evidence type="ECO:0000313" key="3">
    <source>
        <dbReference type="Proteomes" id="UP000549971"/>
    </source>
</evidence>
<dbReference type="PANTHER" id="PTHR43649">
    <property type="entry name" value="ARABINOSE-BINDING PROTEIN-RELATED"/>
    <property type="match status" value="1"/>
</dbReference>